<name>A0A6B9LIV5_9CAUD</name>
<reference evidence="1 2" key="1">
    <citation type="journal article" date="2020" name="Viruses">
        <title>Diversity and Host Interactions Among Virulent and Temperate Baltic Sea Flavobacterium Phages.</title>
        <authorList>
            <person name="Nilsson E."/>
            <person name="Bayfield O.W."/>
            <person name="Lundin D."/>
            <person name="Antson A.A."/>
            <person name="Holmfeldt K."/>
        </authorList>
    </citation>
    <scope>NUCLEOTIDE SEQUENCE [LARGE SCALE GENOMIC DNA]</scope>
</reference>
<accession>A0A6B9LIV5</accession>
<evidence type="ECO:0000313" key="1">
    <source>
        <dbReference type="EMBL" id="QHB40953.1"/>
    </source>
</evidence>
<gene>
    <name evidence="1" type="ORF">tant81_gp022</name>
</gene>
<proteinExistence type="predicted"/>
<evidence type="ECO:0000313" key="2">
    <source>
        <dbReference type="Proteomes" id="UP000464671"/>
    </source>
</evidence>
<sequence length="76" mass="9343">METNSGMIQTFRKRIQKTHTFVQMNFVNRNRTLCRQNVIRLLNGFKIVNEIGFDEFERKFQYNETNKNIIREIWQD</sequence>
<keyword evidence="2" id="KW-1185">Reference proteome</keyword>
<protein>
    <submittedName>
        <fullName evidence="1">Uncharacterized protein</fullName>
    </submittedName>
</protein>
<dbReference type="EMBL" id="MN812239">
    <property type="protein sequence ID" value="QHB40953.1"/>
    <property type="molecule type" value="Genomic_DNA"/>
</dbReference>
<dbReference type="Proteomes" id="UP000464671">
    <property type="component" value="Segment"/>
</dbReference>
<organism evidence="1 2">
    <name type="scientific">Flavobacterium phage vB_FspS_tant8-1</name>
    <dbReference type="NCBI Taxonomy" id="2686278"/>
    <lineage>
        <taxon>Viruses</taxon>
        <taxon>Duplodnaviria</taxon>
        <taxon>Heunggongvirae</taxon>
        <taxon>Uroviricota</taxon>
        <taxon>Caudoviricetes</taxon>
        <taxon>Tantvirus</taxon>
        <taxon>Tantvirus tant</taxon>
    </lineage>
</organism>